<keyword evidence="2" id="KW-1003">Cell membrane</keyword>
<comment type="similarity">
    <text evidence="13">Belongs to the protein kinase superfamily. Ser/Thr protein kinase family.</text>
</comment>
<dbReference type="CDD" id="cd14066">
    <property type="entry name" value="STKc_IRAK"/>
    <property type="match status" value="1"/>
</dbReference>
<keyword evidence="6 13" id="KW-0547">Nucleotide-binding</keyword>
<evidence type="ECO:0000256" key="11">
    <source>
        <dbReference type="ARBA" id="ARBA00047899"/>
    </source>
</evidence>
<dbReference type="Gene3D" id="1.10.510.10">
    <property type="entry name" value="Transferase(Phosphotransferase) domain 1"/>
    <property type="match status" value="1"/>
</dbReference>
<evidence type="ECO:0000256" key="6">
    <source>
        <dbReference type="ARBA" id="ARBA00022741"/>
    </source>
</evidence>
<dbReference type="FunFam" id="1.10.510.10:FF:000060">
    <property type="entry name" value="G-type lectin S-receptor-like serine/threonine-protein kinase"/>
    <property type="match status" value="1"/>
</dbReference>
<evidence type="ECO:0000313" key="19">
    <source>
        <dbReference type="Proteomes" id="UP000238479"/>
    </source>
</evidence>
<evidence type="ECO:0000256" key="14">
    <source>
        <dbReference type="SAM" id="Phobius"/>
    </source>
</evidence>
<keyword evidence="7 13" id="KW-0418">Kinase</keyword>
<dbReference type="Gene3D" id="3.30.200.20">
    <property type="entry name" value="Phosphorylase Kinase, domain 1"/>
    <property type="match status" value="1"/>
</dbReference>
<dbReference type="PROSITE" id="PS00108">
    <property type="entry name" value="PROTEIN_KINASE_ST"/>
    <property type="match status" value="1"/>
</dbReference>
<dbReference type="OMA" id="SSSWNCH"/>
<dbReference type="PROSITE" id="PS50948">
    <property type="entry name" value="PAN"/>
    <property type="match status" value="1"/>
</dbReference>
<dbReference type="Gramene" id="PRQ30510">
    <property type="protein sequence ID" value="PRQ30510"/>
    <property type="gene ID" value="RchiOBHm_Chr5g0025451"/>
</dbReference>
<dbReference type="InterPro" id="IPR008271">
    <property type="entry name" value="Ser/Thr_kinase_AS"/>
</dbReference>
<organism evidence="18 19">
    <name type="scientific">Rosa chinensis</name>
    <name type="common">China rose</name>
    <dbReference type="NCBI Taxonomy" id="74649"/>
    <lineage>
        <taxon>Eukaryota</taxon>
        <taxon>Viridiplantae</taxon>
        <taxon>Streptophyta</taxon>
        <taxon>Embryophyta</taxon>
        <taxon>Tracheophyta</taxon>
        <taxon>Spermatophyta</taxon>
        <taxon>Magnoliopsida</taxon>
        <taxon>eudicotyledons</taxon>
        <taxon>Gunneridae</taxon>
        <taxon>Pentapetalae</taxon>
        <taxon>rosids</taxon>
        <taxon>fabids</taxon>
        <taxon>Rosales</taxon>
        <taxon>Rosaceae</taxon>
        <taxon>Rosoideae</taxon>
        <taxon>Rosoideae incertae sedis</taxon>
        <taxon>Rosa</taxon>
    </lineage>
</organism>
<dbReference type="EC" id="2.7.11.1" evidence="13"/>
<evidence type="ECO:0000256" key="2">
    <source>
        <dbReference type="ARBA" id="ARBA00022475"/>
    </source>
</evidence>
<dbReference type="PANTHER" id="PTHR27002:SF1087">
    <property type="entry name" value="PROTEIN KINASE DOMAIN-CONTAINING PROTEIN"/>
    <property type="match status" value="1"/>
</dbReference>
<evidence type="ECO:0000256" key="5">
    <source>
        <dbReference type="ARBA" id="ARBA00022729"/>
    </source>
</evidence>
<evidence type="ECO:0000313" key="18">
    <source>
        <dbReference type="EMBL" id="PRQ30510.1"/>
    </source>
</evidence>
<keyword evidence="5" id="KW-0732">Signal</keyword>
<comment type="caution">
    <text evidence="18">The sequence shown here is derived from an EMBL/GenBank/DDBJ whole genome shotgun (WGS) entry which is preliminary data.</text>
</comment>
<evidence type="ECO:0000256" key="3">
    <source>
        <dbReference type="ARBA" id="ARBA00022527"/>
    </source>
</evidence>
<evidence type="ECO:0000256" key="10">
    <source>
        <dbReference type="ARBA" id="ARBA00023180"/>
    </source>
</evidence>
<dbReference type="Pfam" id="PF01453">
    <property type="entry name" value="B_lectin"/>
    <property type="match status" value="1"/>
</dbReference>
<comment type="subcellular location">
    <subcellularLocation>
        <location evidence="1">Cell membrane</location>
        <topology evidence="1">Single-pass type I membrane protein</topology>
    </subcellularLocation>
</comment>
<protein>
    <recommendedName>
        <fullName evidence="13">Receptor-like serine/threonine-protein kinase</fullName>
        <ecNumber evidence="13">2.7.11.1</ecNumber>
    </recommendedName>
</protein>
<dbReference type="Pfam" id="PF07714">
    <property type="entry name" value="PK_Tyr_Ser-Thr"/>
    <property type="match status" value="1"/>
</dbReference>
<evidence type="ECO:0000256" key="13">
    <source>
        <dbReference type="PIRNR" id="PIRNR000641"/>
    </source>
</evidence>
<keyword evidence="3 13" id="KW-0723">Serine/threonine-protein kinase</keyword>
<gene>
    <name evidence="18" type="ORF">RchiOBHm_Chr5g0025451</name>
</gene>
<dbReference type="InterPro" id="IPR001245">
    <property type="entry name" value="Ser-Thr/Tyr_kinase_cat_dom"/>
</dbReference>
<dbReference type="STRING" id="74649.A0A2P6Q8K4"/>
<dbReference type="InterPro" id="IPR003609">
    <property type="entry name" value="Pan_app"/>
</dbReference>
<name>A0A2P6Q8K4_ROSCH</name>
<dbReference type="GO" id="GO:0005524">
    <property type="term" value="F:ATP binding"/>
    <property type="evidence" value="ECO:0007669"/>
    <property type="project" value="UniProtKB-KW"/>
</dbReference>
<dbReference type="FunFam" id="3.30.200.20:FF:000951">
    <property type="entry name" value="Uncharacterized protein"/>
    <property type="match status" value="1"/>
</dbReference>
<evidence type="ECO:0000256" key="7">
    <source>
        <dbReference type="ARBA" id="ARBA00022777"/>
    </source>
</evidence>
<evidence type="ECO:0000259" key="17">
    <source>
        <dbReference type="PROSITE" id="PS50948"/>
    </source>
</evidence>
<keyword evidence="8 13" id="KW-0067">ATP-binding</keyword>
<dbReference type="InterPro" id="IPR024171">
    <property type="entry name" value="SRK-like_kinase"/>
</dbReference>
<feature type="domain" description="Protein kinase" evidence="15">
    <location>
        <begin position="539"/>
        <end position="826"/>
    </location>
</feature>
<keyword evidence="14" id="KW-0472">Membrane</keyword>
<evidence type="ECO:0000256" key="9">
    <source>
        <dbReference type="ARBA" id="ARBA00023157"/>
    </source>
</evidence>
<dbReference type="SMART" id="SM00108">
    <property type="entry name" value="B_lectin"/>
    <property type="match status" value="1"/>
</dbReference>
<evidence type="ECO:0000259" key="16">
    <source>
        <dbReference type="PROSITE" id="PS50927"/>
    </source>
</evidence>
<dbReference type="SUPFAM" id="SSF56112">
    <property type="entry name" value="Protein kinase-like (PK-like)"/>
    <property type="match status" value="1"/>
</dbReference>
<evidence type="ECO:0000256" key="8">
    <source>
        <dbReference type="ARBA" id="ARBA00022840"/>
    </source>
</evidence>
<comment type="catalytic activity">
    <reaction evidence="11 13">
        <text>L-threonyl-[protein] + ATP = O-phospho-L-threonyl-[protein] + ADP + H(+)</text>
        <dbReference type="Rhea" id="RHEA:46608"/>
        <dbReference type="Rhea" id="RHEA-COMP:11060"/>
        <dbReference type="Rhea" id="RHEA-COMP:11605"/>
        <dbReference type="ChEBI" id="CHEBI:15378"/>
        <dbReference type="ChEBI" id="CHEBI:30013"/>
        <dbReference type="ChEBI" id="CHEBI:30616"/>
        <dbReference type="ChEBI" id="CHEBI:61977"/>
        <dbReference type="ChEBI" id="CHEBI:456216"/>
        <dbReference type="EC" id="2.7.11.1"/>
    </reaction>
</comment>
<dbReference type="PROSITE" id="PS50011">
    <property type="entry name" value="PROTEIN_KINASE_DOM"/>
    <property type="match status" value="1"/>
</dbReference>
<dbReference type="InterPro" id="IPR036426">
    <property type="entry name" value="Bulb-type_lectin_dom_sf"/>
</dbReference>
<dbReference type="InterPro" id="IPR011009">
    <property type="entry name" value="Kinase-like_dom_sf"/>
</dbReference>
<dbReference type="PROSITE" id="PS50927">
    <property type="entry name" value="BULB_LECTIN"/>
    <property type="match status" value="1"/>
</dbReference>
<dbReference type="SMR" id="A0A2P6Q8K4"/>
<dbReference type="GO" id="GO:0004674">
    <property type="term" value="F:protein serine/threonine kinase activity"/>
    <property type="evidence" value="ECO:0007669"/>
    <property type="project" value="UniProtKB-KW"/>
</dbReference>
<dbReference type="AlphaFoldDB" id="A0A2P6Q8K4"/>
<dbReference type="SUPFAM" id="SSF51110">
    <property type="entry name" value="alpha-D-mannose-specific plant lectins"/>
    <property type="match status" value="1"/>
</dbReference>
<feature type="domain" description="Bulb-type lectin" evidence="16">
    <location>
        <begin position="56"/>
        <end position="183"/>
    </location>
</feature>
<feature type="domain" description="Apple" evidence="17">
    <location>
        <begin position="340"/>
        <end position="435"/>
    </location>
</feature>
<dbReference type="SMART" id="SM00220">
    <property type="entry name" value="S_TKc"/>
    <property type="match status" value="1"/>
</dbReference>
<dbReference type="GO" id="GO:0005886">
    <property type="term" value="C:plasma membrane"/>
    <property type="evidence" value="ECO:0007669"/>
    <property type="project" value="UniProtKB-SubCell"/>
</dbReference>
<dbReference type="InterPro" id="IPR001480">
    <property type="entry name" value="Bulb-type_lectin_dom"/>
</dbReference>
<keyword evidence="4 13" id="KW-0808">Transferase</keyword>
<proteinExistence type="inferred from homology"/>
<keyword evidence="14" id="KW-1133">Transmembrane helix</keyword>
<keyword evidence="19" id="KW-1185">Reference proteome</keyword>
<evidence type="ECO:0000256" key="4">
    <source>
        <dbReference type="ARBA" id="ARBA00022679"/>
    </source>
</evidence>
<evidence type="ECO:0000259" key="15">
    <source>
        <dbReference type="PROSITE" id="PS50011"/>
    </source>
</evidence>
<reference evidence="18 19" key="1">
    <citation type="journal article" date="2018" name="Nat. Genet.">
        <title>The Rosa genome provides new insights in the design of modern roses.</title>
        <authorList>
            <person name="Bendahmane M."/>
        </authorList>
    </citation>
    <scope>NUCLEOTIDE SEQUENCE [LARGE SCALE GENOMIC DNA]</scope>
    <source>
        <strain evidence="19">cv. Old Blush</strain>
    </source>
</reference>
<dbReference type="PIRSF" id="PIRSF000641">
    <property type="entry name" value="SRK"/>
    <property type="match status" value="1"/>
</dbReference>
<dbReference type="InterPro" id="IPR000719">
    <property type="entry name" value="Prot_kinase_dom"/>
</dbReference>
<keyword evidence="14" id="KW-0812">Transmembrane</keyword>
<dbReference type="Proteomes" id="UP000238479">
    <property type="component" value="Chromosome 5"/>
</dbReference>
<evidence type="ECO:0000256" key="12">
    <source>
        <dbReference type="ARBA" id="ARBA00048679"/>
    </source>
</evidence>
<keyword evidence="10" id="KW-0325">Glycoprotein</keyword>
<dbReference type="EMBL" id="PDCK01000043">
    <property type="protein sequence ID" value="PRQ30510.1"/>
    <property type="molecule type" value="Genomic_DNA"/>
</dbReference>
<keyword evidence="9" id="KW-1015">Disulfide bond</keyword>
<dbReference type="Gene3D" id="2.90.10.10">
    <property type="entry name" value="Bulb-type lectin domain"/>
    <property type="match status" value="1"/>
</dbReference>
<feature type="transmembrane region" description="Helical" evidence="14">
    <location>
        <begin position="457"/>
        <end position="479"/>
    </location>
</feature>
<dbReference type="GO" id="GO:0106310">
    <property type="term" value="F:protein serine kinase activity"/>
    <property type="evidence" value="ECO:0007669"/>
    <property type="project" value="RHEA"/>
</dbReference>
<accession>A0A2P6Q8K4</accession>
<sequence length="858" mass="95267">MVNVMIMFAVQEHQEKAKYLLIINHGFRFDQLLIFFMIILSSSWNCHVAAAADNIGDTLKIGDTLNSSSALVSTTGKFTLLFLPLSSSSNYSYLYISRYNVSGANRAWVGNRDSPVLYPFGVLTLDSNNTLKIITTNEGGGGDPPIVLGSVPKSSSNVAATLLDSGNFILQELNSDGSTKQVWWQSFDYPADTFLPGMKLGFNRSNGHIWSLTSWTSVSYPTPGPFILDWDPTARQLEIRREGVVYWRSGNYSATNNRFQNILPSATVSYTFSIVSNENEDYLTYTSEDGAYELPEWILNYYGKLFNYYGSRIDIARADQCGGYNTDGVGCQTTGRPTTCMPDFVSPFGLKKGSFKPITSSSTSRCPYSLNFVSNGSHSDTSIDCKNTCLQNCDCLGFDFLFDNQTGCRFWSVDCEFLEDRTQPGNASSLVLTKLMPTAKSPAPKSPPSKTGATHKWIWIGVAISAALVMMAFSILCCLRRRKRQSKHSGEGKIDQNELLNFRNSKRPTDLNGLQNDGKMGHDLSVFSYASVMAATINFAEENKLGEGGFGPVYKGKLATGQEVAVKRLSKCSGQGTLEFKNELILIHELQHTNLVQLFGFCIHGEERMLIYEYMPNKSLDYFLFNSIRSVFLDWSKRFSIIEGIAQGLLYLHKFSRTRVIHRDLKASNVLLDENMNPKISDFGMARIFSINELEANTSRIVGTRGYMPPEYAMEGIFSTKSDVYSFGVLVLEIISGRRNNSFYNDDRAINLVGYAWELWKEGAGLQLMDPTLADSCTNKDQLLICVQVGLLCVEDSAANRPTMSDVLSALTNESSPLPAPTKPAFSTDRHAITSSIVEKEPQSLSVNDLTISACYGR</sequence>
<comment type="catalytic activity">
    <reaction evidence="12 13">
        <text>L-seryl-[protein] + ATP = O-phospho-L-seryl-[protein] + ADP + H(+)</text>
        <dbReference type="Rhea" id="RHEA:17989"/>
        <dbReference type="Rhea" id="RHEA-COMP:9863"/>
        <dbReference type="Rhea" id="RHEA-COMP:11604"/>
        <dbReference type="ChEBI" id="CHEBI:15378"/>
        <dbReference type="ChEBI" id="CHEBI:29999"/>
        <dbReference type="ChEBI" id="CHEBI:30616"/>
        <dbReference type="ChEBI" id="CHEBI:83421"/>
        <dbReference type="ChEBI" id="CHEBI:456216"/>
        <dbReference type="EC" id="2.7.11.1"/>
    </reaction>
</comment>
<dbReference type="PANTHER" id="PTHR27002">
    <property type="entry name" value="RECEPTOR-LIKE SERINE/THREONINE-PROTEIN KINASE SD1-8"/>
    <property type="match status" value="1"/>
</dbReference>
<evidence type="ECO:0000256" key="1">
    <source>
        <dbReference type="ARBA" id="ARBA00004251"/>
    </source>
</evidence>